<name>A0AAV4QWC2_CAEEX</name>
<accession>A0AAV4QWC2</accession>
<organism evidence="1 2">
    <name type="scientific">Caerostris extrusa</name>
    <name type="common">Bark spider</name>
    <name type="synonym">Caerostris bankana</name>
    <dbReference type="NCBI Taxonomy" id="172846"/>
    <lineage>
        <taxon>Eukaryota</taxon>
        <taxon>Metazoa</taxon>
        <taxon>Ecdysozoa</taxon>
        <taxon>Arthropoda</taxon>
        <taxon>Chelicerata</taxon>
        <taxon>Arachnida</taxon>
        <taxon>Araneae</taxon>
        <taxon>Araneomorphae</taxon>
        <taxon>Entelegynae</taxon>
        <taxon>Araneoidea</taxon>
        <taxon>Araneidae</taxon>
        <taxon>Caerostris</taxon>
    </lineage>
</organism>
<proteinExistence type="predicted"/>
<reference evidence="1 2" key="1">
    <citation type="submission" date="2021-06" db="EMBL/GenBank/DDBJ databases">
        <title>Caerostris extrusa draft genome.</title>
        <authorList>
            <person name="Kono N."/>
            <person name="Arakawa K."/>
        </authorList>
    </citation>
    <scope>NUCLEOTIDE SEQUENCE [LARGE SCALE GENOMIC DNA]</scope>
</reference>
<dbReference type="Proteomes" id="UP001054945">
    <property type="component" value="Unassembled WGS sequence"/>
</dbReference>
<dbReference type="AlphaFoldDB" id="A0AAV4QWC2"/>
<comment type="caution">
    <text evidence="1">The sequence shown here is derived from an EMBL/GenBank/DDBJ whole genome shotgun (WGS) entry which is preliminary data.</text>
</comment>
<evidence type="ECO:0000313" key="2">
    <source>
        <dbReference type="Proteomes" id="UP001054945"/>
    </source>
</evidence>
<gene>
    <name evidence="1" type="ORF">CEXT_662651</name>
</gene>
<sequence length="135" mass="16012">MDSYDCAYDSLVDDFCDCNNDSQRYEKEFERLLQLIFPRLPFPFIHDAYAISFEDSKELTVYYPQNFCKFIGCTHIFPGPNDKYAVEQHRQAFQACTTWKACQEYMSEQHNQLLIEDMSVDPEGFVLYYWCSEGI</sequence>
<protein>
    <submittedName>
        <fullName evidence="1">Uncharacterized protein</fullName>
    </submittedName>
</protein>
<keyword evidence="2" id="KW-1185">Reference proteome</keyword>
<evidence type="ECO:0000313" key="1">
    <source>
        <dbReference type="EMBL" id="GIY13552.1"/>
    </source>
</evidence>
<dbReference type="EMBL" id="BPLR01006957">
    <property type="protein sequence ID" value="GIY13552.1"/>
    <property type="molecule type" value="Genomic_DNA"/>
</dbReference>